<evidence type="ECO:0000313" key="3">
    <source>
        <dbReference type="Proteomes" id="UP001164459"/>
    </source>
</evidence>
<evidence type="ECO:0000313" key="2">
    <source>
        <dbReference type="EMBL" id="WAS90198.1"/>
    </source>
</evidence>
<gene>
    <name evidence="2" type="ORF">O0S08_28725</name>
</gene>
<name>A0ABY7GTC4_9BACT</name>
<organism evidence="2 3">
    <name type="scientific">Nannocystis punicea</name>
    <dbReference type="NCBI Taxonomy" id="2995304"/>
    <lineage>
        <taxon>Bacteria</taxon>
        <taxon>Pseudomonadati</taxon>
        <taxon>Myxococcota</taxon>
        <taxon>Polyangia</taxon>
        <taxon>Nannocystales</taxon>
        <taxon>Nannocystaceae</taxon>
        <taxon>Nannocystis</taxon>
    </lineage>
</organism>
<protein>
    <submittedName>
        <fullName evidence="2">Uncharacterized protein</fullName>
    </submittedName>
</protein>
<dbReference type="RefSeq" id="WP_269032529.1">
    <property type="nucleotide sequence ID" value="NZ_CP114040.1"/>
</dbReference>
<sequence>MTFGLFIALATTALTLDDCIFINFGDEDDEDRESQTRDATPPLGAVPTG</sequence>
<accession>A0ABY7GTC4</accession>
<evidence type="ECO:0000256" key="1">
    <source>
        <dbReference type="SAM" id="MobiDB-lite"/>
    </source>
</evidence>
<dbReference type="Proteomes" id="UP001164459">
    <property type="component" value="Chromosome"/>
</dbReference>
<dbReference type="EMBL" id="CP114040">
    <property type="protein sequence ID" value="WAS90198.1"/>
    <property type="molecule type" value="Genomic_DNA"/>
</dbReference>
<reference evidence="2" key="1">
    <citation type="submission" date="2022-11" db="EMBL/GenBank/DDBJ databases">
        <title>Minimal conservation of predation-associated metabolite biosynthetic gene clusters underscores biosynthetic potential of Myxococcota including descriptions for ten novel species: Archangium lansinium sp. nov., Myxococcus landrumus sp. nov., Nannocystis bai.</title>
        <authorList>
            <person name="Ahearne A."/>
            <person name="Stevens C."/>
            <person name="Dowd S."/>
        </authorList>
    </citation>
    <scope>NUCLEOTIDE SEQUENCE</scope>
    <source>
        <strain evidence="2">Fl3</strain>
    </source>
</reference>
<feature type="region of interest" description="Disordered" evidence="1">
    <location>
        <begin position="27"/>
        <end position="49"/>
    </location>
</feature>
<keyword evidence="3" id="KW-1185">Reference proteome</keyword>
<proteinExistence type="predicted"/>